<name>A0ABR1CYN3_NECAM</name>
<evidence type="ECO:0000313" key="2">
    <source>
        <dbReference type="Proteomes" id="UP001303046"/>
    </source>
</evidence>
<gene>
    <name evidence="1" type="primary">Necator_chrIII.g11372</name>
    <name evidence="1" type="ORF">RB195_010607</name>
</gene>
<accession>A0ABR1CYN3</accession>
<evidence type="ECO:0000313" key="1">
    <source>
        <dbReference type="EMBL" id="KAK6743452.1"/>
    </source>
</evidence>
<protein>
    <submittedName>
        <fullName evidence="1">Uncharacterized protein</fullName>
    </submittedName>
</protein>
<sequence>MVRHTDTKHADSKRSFTALLITVFVRTYLNKDRVSVCTKRTARNSFASGTCSPVEPGETFDSRLCIDIVLSLLGYSFAAFGVSSLARVCRSVLLSGRVGCGRSPGCHVNMDLLKMLKTEYPVRQFTP</sequence>
<organism evidence="1 2">
    <name type="scientific">Necator americanus</name>
    <name type="common">Human hookworm</name>
    <dbReference type="NCBI Taxonomy" id="51031"/>
    <lineage>
        <taxon>Eukaryota</taxon>
        <taxon>Metazoa</taxon>
        <taxon>Ecdysozoa</taxon>
        <taxon>Nematoda</taxon>
        <taxon>Chromadorea</taxon>
        <taxon>Rhabditida</taxon>
        <taxon>Rhabditina</taxon>
        <taxon>Rhabditomorpha</taxon>
        <taxon>Strongyloidea</taxon>
        <taxon>Ancylostomatidae</taxon>
        <taxon>Bunostominae</taxon>
        <taxon>Necator</taxon>
    </lineage>
</organism>
<reference evidence="1 2" key="1">
    <citation type="submission" date="2023-08" db="EMBL/GenBank/DDBJ databases">
        <title>A Necator americanus chromosomal reference genome.</title>
        <authorList>
            <person name="Ilik V."/>
            <person name="Petrzelkova K.J."/>
            <person name="Pardy F."/>
            <person name="Fuh T."/>
            <person name="Niatou-Singa F.S."/>
            <person name="Gouil Q."/>
            <person name="Baker L."/>
            <person name="Ritchie M.E."/>
            <person name="Jex A.R."/>
            <person name="Gazzola D."/>
            <person name="Li H."/>
            <person name="Toshio Fujiwara R."/>
            <person name="Zhan B."/>
            <person name="Aroian R.V."/>
            <person name="Pafco B."/>
            <person name="Schwarz E.M."/>
        </authorList>
    </citation>
    <scope>NUCLEOTIDE SEQUENCE [LARGE SCALE GENOMIC DNA]</scope>
    <source>
        <strain evidence="1 2">Aroian</strain>
        <tissue evidence="1">Whole animal</tissue>
    </source>
</reference>
<dbReference type="Proteomes" id="UP001303046">
    <property type="component" value="Unassembled WGS sequence"/>
</dbReference>
<proteinExistence type="predicted"/>
<keyword evidence="2" id="KW-1185">Reference proteome</keyword>
<dbReference type="EMBL" id="JAVFWL010000003">
    <property type="protein sequence ID" value="KAK6743452.1"/>
    <property type="molecule type" value="Genomic_DNA"/>
</dbReference>
<comment type="caution">
    <text evidence="1">The sequence shown here is derived from an EMBL/GenBank/DDBJ whole genome shotgun (WGS) entry which is preliminary data.</text>
</comment>